<dbReference type="GO" id="GO:0046872">
    <property type="term" value="F:metal ion binding"/>
    <property type="evidence" value="ECO:0007669"/>
    <property type="project" value="UniProtKB-KW"/>
</dbReference>
<comment type="catalytic activity">
    <reaction evidence="11">
        <text>8-oxo-dGTP + H2O = 8-oxo-dGMP + diphosphate + H(+)</text>
        <dbReference type="Rhea" id="RHEA:31575"/>
        <dbReference type="ChEBI" id="CHEBI:15377"/>
        <dbReference type="ChEBI" id="CHEBI:15378"/>
        <dbReference type="ChEBI" id="CHEBI:33019"/>
        <dbReference type="ChEBI" id="CHEBI:63224"/>
        <dbReference type="ChEBI" id="CHEBI:77896"/>
    </reaction>
    <physiologicalReaction direction="left-to-right" evidence="11">
        <dbReference type="Rhea" id="RHEA:31576"/>
    </physiologicalReaction>
</comment>
<evidence type="ECO:0000256" key="17">
    <source>
        <dbReference type="ARBA" id="ARBA00030682"/>
    </source>
</evidence>
<dbReference type="Pfam" id="PF00293">
    <property type="entry name" value="NUDIX"/>
    <property type="match status" value="1"/>
</dbReference>
<evidence type="ECO:0000256" key="4">
    <source>
        <dbReference type="ARBA" id="ARBA00011245"/>
    </source>
</evidence>
<dbReference type="AlphaFoldDB" id="A0A164P177"/>
<dbReference type="SUPFAM" id="SSF55811">
    <property type="entry name" value="Nudix"/>
    <property type="match status" value="1"/>
</dbReference>
<evidence type="ECO:0000256" key="6">
    <source>
        <dbReference type="ARBA" id="ARBA00022801"/>
    </source>
</evidence>
<comment type="catalytic activity">
    <reaction evidence="12">
        <text>2-oxo-ATP + H2O = 2-oxo-AMP + diphosphate + H(+)</text>
        <dbReference type="Rhea" id="RHEA:67392"/>
        <dbReference type="ChEBI" id="CHEBI:15377"/>
        <dbReference type="ChEBI" id="CHEBI:15378"/>
        <dbReference type="ChEBI" id="CHEBI:33019"/>
        <dbReference type="ChEBI" id="CHEBI:71395"/>
        <dbReference type="ChEBI" id="CHEBI:172878"/>
    </reaction>
    <physiologicalReaction direction="left-to-right" evidence="12">
        <dbReference type="Rhea" id="RHEA:67393"/>
    </physiologicalReaction>
</comment>
<keyword evidence="27" id="KW-1185">Reference proteome</keyword>
<evidence type="ECO:0000256" key="24">
    <source>
        <dbReference type="SAM" id="MobiDB-lite"/>
    </source>
</evidence>
<dbReference type="CDD" id="cd03427">
    <property type="entry name" value="NUDIX_MTH1_Nudt1"/>
    <property type="match status" value="1"/>
</dbReference>
<dbReference type="InterPro" id="IPR000086">
    <property type="entry name" value="NUDIX_hydrolase_dom"/>
</dbReference>
<keyword evidence="8" id="KW-0539">Nucleus</keyword>
<feature type="region of interest" description="Disordered" evidence="24">
    <location>
        <begin position="128"/>
        <end position="149"/>
    </location>
</feature>
<keyword evidence="7" id="KW-0460">Magnesium</keyword>
<keyword evidence="6" id="KW-0378">Hydrolase</keyword>
<dbReference type="InterPro" id="IPR003563">
    <property type="entry name" value="8ODP"/>
</dbReference>
<evidence type="ECO:0000256" key="10">
    <source>
        <dbReference type="ARBA" id="ARBA00024459"/>
    </source>
</evidence>
<comment type="catalytic activity">
    <reaction evidence="22">
        <text>N(6)-methyl-dATP + H2O = N(6)-methyl-dAMP + diphosphate + H(+)</text>
        <dbReference type="Rhea" id="RHEA:67604"/>
        <dbReference type="ChEBI" id="CHEBI:15377"/>
        <dbReference type="ChEBI" id="CHEBI:15378"/>
        <dbReference type="ChEBI" id="CHEBI:33019"/>
        <dbReference type="ChEBI" id="CHEBI:169976"/>
        <dbReference type="ChEBI" id="CHEBI:172872"/>
    </reaction>
    <physiologicalReaction direction="left-to-right" evidence="22">
        <dbReference type="Rhea" id="RHEA:67605"/>
    </physiologicalReaction>
</comment>
<evidence type="ECO:0000256" key="19">
    <source>
        <dbReference type="ARBA" id="ARBA00032071"/>
    </source>
</evidence>
<dbReference type="PANTHER" id="PTHR43758:SF2">
    <property type="entry name" value="OXIDIZED PURINE NUCLEOSIDE TRIPHOSPHATE HYDROLASE"/>
    <property type="match status" value="1"/>
</dbReference>
<dbReference type="EMBL" id="KV419438">
    <property type="protein sequence ID" value="KZS88253.1"/>
    <property type="molecule type" value="Genomic_DNA"/>
</dbReference>
<dbReference type="GO" id="GO:0042262">
    <property type="term" value="P:DNA protection"/>
    <property type="evidence" value="ECO:0007669"/>
    <property type="project" value="InterPro"/>
</dbReference>
<accession>A0A164P177</accession>
<evidence type="ECO:0000259" key="25">
    <source>
        <dbReference type="PROSITE" id="PS51462"/>
    </source>
</evidence>
<evidence type="ECO:0000256" key="11">
    <source>
        <dbReference type="ARBA" id="ARBA00024486"/>
    </source>
</evidence>
<comment type="catalytic activity">
    <reaction evidence="21">
        <text>O(6)-methyl-dGTP + H2O = O(6)-methyl-dGMP + diphosphate + H(+)</text>
        <dbReference type="Rhea" id="RHEA:67600"/>
        <dbReference type="ChEBI" id="CHEBI:15377"/>
        <dbReference type="ChEBI" id="CHEBI:15378"/>
        <dbReference type="ChEBI" id="CHEBI:33019"/>
        <dbReference type="ChEBI" id="CHEBI:169974"/>
        <dbReference type="ChEBI" id="CHEBI:169975"/>
    </reaction>
    <physiologicalReaction direction="left-to-right" evidence="21">
        <dbReference type="Rhea" id="RHEA:67601"/>
    </physiologicalReaction>
</comment>
<evidence type="ECO:0000256" key="2">
    <source>
        <dbReference type="ARBA" id="ARBA00004123"/>
    </source>
</evidence>
<evidence type="ECO:0000256" key="7">
    <source>
        <dbReference type="ARBA" id="ARBA00022842"/>
    </source>
</evidence>
<dbReference type="Gene3D" id="3.90.79.10">
    <property type="entry name" value="Nucleoside Triphosphate Pyrophosphohydrolase"/>
    <property type="match status" value="1"/>
</dbReference>
<dbReference type="EC" id="3.6.1.56" evidence="13"/>
<dbReference type="STRING" id="1314777.A0A164P177"/>
<evidence type="ECO:0000256" key="9">
    <source>
        <dbReference type="ARBA" id="ARBA00024448"/>
    </source>
</evidence>
<evidence type="ECO:0000256" key="1">
    <source>
        <dbReference type="ARBA" id="ARBA00001946"/>
    </source>
</evidence>
<comment type="cofactor">
    <cofactor evidence="1">
        <name>Mg(2+)</name>
        <dbReference type="ChEBI" id="CHEBI:18420"/>
    </cofactor>
</comment>
<evidence type="ECO:0000256" key="22">
    <source>
        <dbReference type="ARBA" id="ARBA00049032"/>
    </source>
</evidence>
<evidence type="ECO:0000256" key="15">
    <source>
        <dbReference type="ARBA" id="ARBA00029673"/>
    </source>
</evidence>
<evidence type="ECO:0000256" key="23">
    <source>
        <dbReference type="ARBA" id="ARBA00053094"/>
    </source>
</evidence>
<sequence>MSAPPGISGQYVNINSGGDEVAWLPVAKAKHFTNAFVVDEKGQRILLGYKKRGIGQDLWNGFGGKVEEGETVTQAAARELKEECGIEGRPVPCGFLLFTTAQNTSFSFFIHIFRVEEWTGEPVETDEMRPKWFSTNPDQTTSESDSPSIPYDGMWADDIYWLPKLLAKIPFQGRADFSVEENGPSGGAMVKWWFGEQV</sequence>
<dbReference type="PRINTS" id="PR01403">
    <property type="entry name" value="8OXTPHPHTASE"/>
</dbReference>
<evidence type="ECO:0000256" key="12">
    <source>
        <dbReference type="ARBA" id="ARBA00024596"/>
    </source>
</evidence>
<name>A0A164P177_9AGAM</name>
<comment type="similarity">
    <text evidence="3">Belongs to the Nudix hydrolase family.</text>
</comment>
<comment type="subcellular location">
    <subcellularLocation>
        <location evidence="2">Nucleus</location>
    </subcellularLocation>
</comment>
<comment type="catalytic activity">
    <reaction evidence="9">
        <text>8-oxo-dATP + H2O = 8-oxo-dAMP + diphosphate + H(+)</text>
        <dbReference type="Rhea" id="RHEA:65396"/>
        <dbReference type="ChEBI" id="CHEBI:15377"/>
        <dbReference type="ChEBI" id="CHEBI:15378"/>
        <dbReference type="ChEBI" id="CHEBI:33019"/>
        <dbReference type="ChEBI" id="CHEBI:71361"/>
        <dbReference type="ChEBI" id="CHEBI:172871"/>
    </reaction>
    <physiologicalReaction direction="left-to-right" evidence="9">
        <dbReference type="Rhea" id="RHEA:65397"/>
    </physiologicalReaction>
</comment>
<dbReference type="InterPro" id="IPR020084">
    <property type="entry name" value="NUDIX_hydrolase_CS"/>
</dbReference>
<evidence type="ECO:0000313" key="26">
    <source>
        <dbReference type="EMBL" id="KZS88253.1"/>
    </source>
</evidence>
<comment type="function">
    <text evidence="23">Oxidized purine nucleoside triphosphate hydrolase which is a prominent sanitizer of the oxidized nucleotide pool. Catalyzes the hydrolysis of 2-oxo-dATP (2-hydroxy-dATP) into 2-oxo-dAMP. Also has a significant hydrolase activity toward 2-oxo-ATP, 8-oxo-dGTP and 8-oxo-dATP. Through the hydrolysis of oxidized purine nucleoside triphosphates, prevents their incorporation into DNA and the subsequent transversions A:T to C:G and G:C to T:A. Also catalyzes the hydrolysis of methylated purine nucleoside triphosphate preventing their integration into DNA. Through this antimutagenic activity protects cells from oxidative stress.</text>
</comment>
<evidence type="ECO:0000256" key="8">
    <source>
        <dbReference type="ARBA" id="ARBA00023242"/>
    </source>
</evidence>
<comment type="catalytic activity">
    <reaction evidence="10">
        <text>2-oxo-dATP + H2O = 2-oxo-dAMP + diphosphate + H(+)</text>
        <dbReference type="Rhea" id="RHEA:31583"/>
        <dbReference type="ChEBI" id="CHEBI:15377"/>
        <dbReference type="ChEBI" id="CHEBI:15378"/>
        <dbReference type="ChEBI" id="CHEBI:33019"/>
        <dbReference type="ChEBI" id="CHEBI:63212"/>
        <dbReference type="ChEBI" id="CHEBI:77897"/>
        <dbReference type="EC" id="3.6.1.56"/>
    </reaction>
    <physiologicalReaction direction="left-to-right" evidence="10">
        <dbReference type="Rhea" id="RHEA:31584"/>
    </physiologicalReaction>
</comment>
<feature type="domain" description="Nudix hydrolase" evidence="25">
    <location>
        <begin position="28"/>
        <end position="157"/>
    </location>
</feature>
<reference evidence="26 27" key="1">
    <citation type="journal article" date="2016" name="Mol. Biol. Evol.">
        <title>Comparative Genomics of Early-Diverging Mushroom-Forming Fungi Provides Insights into the Origins of Lignocellulose Decay Capabilities.</title>
        <authorList>
            <person name="Nagy L.G."/>
            <person name="Riley R."/>
            <person name="Tritt A."/>
            <person name="Adam C."/>
            <person name="Daum C."/>
            <person name="Floudas D."/>
            <person name="Sun H."/>
            <person name="Yadav J.S."/>
            <person name="Pangilinan J."/>
            <person name="Larsson K.H."/>
            <person name="Matsuura K."/>
            <person name="Barry K."/>
            <person name="Labutti K."/>
            <person name="Kuo R."/>
            <person name="Ohm R.A."/>
            <person name="Bhattacharya S.S."/>
            <person name="Shirouzu T."/>
            <person name="Yoshinaga Y."/>
            <person name="Martin F.M."/>
            <person name="Grigoriev I.V."/>
            <person name="Hibbett D.S."/>
        </authorList>
    </citation>
    <scope>NUCLEOTIDE SEQUENCE [LARGE SCALE GENOMIC DNA]</scope>
    <source>
        <strain evidence="26 27">HHB9708</strain>
    </source>
</reference>
<evidence type="ECO:0000256" key="20">
    <source>
        <dbReference type="ARBA" id="ARBA00048002"/>
    </source>
</evidence>
<evidence type="ECO:0000313" key="27">
    <source>
        <dbReference type="Proteomes" id="UP000076722"/>
    </source>
</evidence>
<evidence type="ECO:0000256" key="16">
    <source>
        <dbReference type="ARBA" id="ARBA00030634"/>
    </source>
</evidence>
<dbReference type="GO" id="GO:0005634">
    <property type="term" value="C:nucleus"/>
    <property type="evidence" value="ECO:0007669"/>
    <property type="project" value="UniProtKB-SubCell"/>
</dbReference>
<dbReference type="GO" id="GO:0005737">
    <property type="term" value="C:cytoplasm"/>
    <property type="evidence" value="ECO:0007669"/>
    <property type="project" value="TreeGrafter"/>
</dbReference>
<feature type="compositionally biased region" description="Polar residues" evidence="24">
    <location>
        <begin position="133"/>
        <end position="147"/>
    </location>
</feature>
<protein>
    <recommendedName>
        <fullName evidence="14">Oxidized purine nucleoside triphosphate hydrolase</fullName>
        <ecNumber evidence="13">3.6.1.56</ecNumber>
    </recommendedName>
    <alternativeName>
        <fullName evidence="18">2-hydroxy-dATP diphosphatase</fullName>
    </alternativeName>
    <alternativeName>
        <fullName evidence="17">7,8-dihydro-8-oxoguanine triphosphatase</fullName>
    </alternativeName>
    <alternativeName>
        <fullName evidence="16">8-oxo-dGTPase</fullName>
    </alternativeName>
    <alternativeName>
        <fullName evidence="19">Methylated purine nucleoside triphosphate hydrolase</fullName>
    </alternativeName>
    <alternativeName>
        <fullName evidence="15">Nucleoside diphosphate-linked moiety X motif 1</fullName>
    </alternativeName>
</protein>
<evidence type="ECO:0000256" key="3">
    <source>
        <dbReference type="ARBA" id="ARBA00005582"/>
    </source>
</evidence>
<comment type="catalytic activity">
    <reaction evidence="20">
        <text>N(6)-methyl-ATP + H2O = N(6)-methyl-AMP + diphosphate + H(+)</text>
        <dbReference type="Rhea" id="RHEA:67608"/>
        <dbReference type="ChEBI" id="CHEBI:15377"/>
        <dbReference type="ChEBI" id="CHEBI:15378"/>
        <dbReference type="ChEBI" id="CHEBI:33019"/>
        <dbReference type="ChEBI" id="CHEBI:144842"/>
        <dbReference type="ChEBI" id="CHEBI:172873"/>
    </reaction>
    <physiologicalReaction direction="left-to-right" evidence="20">
        <dbReference type="Rhea" id="RHEA:67609"/>
    </physiologicalReaction>
</comment>
<dbReference type="OrthoDB" id="447842at2759"/>
<dbReference type="InterPro" id="IPR015797">
    <property type="entry name" value="NUDIX_hydrolase-like_dom_sf"/>
</dbReference>
<dbReference type="PROSITE" id="PS51462">
    <property type="entry name" value="NUDIX"/>
    <property type="match status" value="1"/>
</dbReference>
<dbReference type="GO" id="GO:0008828">
    <property type="term" value="F:dATP diphosphatase activity"/>
    <property type="evidence" value="ECO:0007669"/>
    <property type="project" value="UniProtKB-EC"/>
</dbReference>
<dbReference type="PANTHER" id="PTHR43758">
    <property type="entry name" value="7,8-DIHYDRO-8-OXOGUANINE TRIPHOSPHATASE"/>
    <property type="match status" value="1"/>
</dbReference>
<organism evidence="26 27">
    <name type="scientific">Sistotremastrum niveocremeum HHB9708</name>
    <dbReference type="NCBI Taxonomy" id="1314777"/>
    <lineage>
        <taxon>Eukaryota</taxon>
        <taxon>Fungi</taxon>
        <taxon>Dikarya</taxon>
        <taxon>Basidiomycota</taxon>
        <taxon>Agaricomycotina</taxon>
        <taxon>Agaricomycetes</taxon>
        <taxon>Sistotremastrales</taxon>
        <taxon>Sistotremastraceae</taxon>
        <taxon>Sertulicium</taxon>
        <taxon>Sertulicium niveocremeum</taxon>
    </lineage>
</organism>
<comment type="subunit">
    <text evidence="4">Monomer.</text>
</comment>
<proteinExistence type="inferred from homology"/>
<dbReference type="GO" id="GO:0008413">
    <property type="term" value="F:8-oxo-7,8-dihydroguanosine triphosphate pyrophosphatase activity"/>
    <property type="evidence" value="ECO:0007669"/>
    <property type="project" value="InterPro"/>
</dbReference>
<dbReference type="PROSITE" id="PS00893">
    <property type="entry name" value="NUDIX_BOX"/>
    <property type="match status" value="1"/>
</dbReference>
<gene>
    <name evidence="26" type="ORF">SISNIDRAFT_459955</name>
</gene>
<evidence type="ECO:0000256" key="5">
    <source>
        <dbReference type="ARBA" id="ARBA00022723"/>
    </source>
</evidence>
<evidence type="ECO:0000256" key="14">
    <source>
        <dbReference type="ARBA" id="ARBA00026218"/>
    </source>
</evidence>
<evidence type="ECO:0000256" key="21">
    <source>
        <dbReference type="ARBA" id="ARBA00048894"/>
    </source>
</evidence>
<dbReference type="Proteomes" id="UP000076722">
    <property type="component" value="Unassembled WGS sequence"/>
</dbReference>
<keyword evidence="5" id="KW-0479">Metal-binding</keyword>
<evidence type="ECO:0000256" key="13">
    <source>
        <dbReference type="ARBA" id="ARBA00026103"/>
    </source>
</evidence>
<evidence type="ECO:0000256" key="18">
    <source>
        <dbReference type="ARBA" id="ARBA00031927"/>
    </source>
</evidence>